<dbReference type="NCBIfam" id="TIGR02443">
    <property type="entry name" value="YheV family putative zinc ribbon protein"/>
    <property type="match status" value="1"/>
</dbReference>
<proteinExistence type="predicted"/>
<reference evidence="1 2" key="1">
    <citation type="submission" date="2020-01" db="EMBL/GenBank/DDBJ databases">
        <title>Genomes of bacteria type strains.</title>
        <authorList>
            <person name="Chen J."/>
            <person name="Zhu S."/>
            <person name="Yang J."/>
        </authorList>
    </citation>
    <scope>NUCLEOTIDE SEQUENCE [LARGE SCALE GENOMIC DNA]</scope>
    <source>
        <strain evidence="1 2">LMG 24078</strain>
    </source>
</reference>
<keyword evidence="2" id="KW-1185">Reference proteome</keyword>
<dbReference type="Pfam" id="PF09526">
    <property type="entry name" value="DUF2387"/>
    <property type="match status" value="1"/>
</dbReference>
<dbReference type="Proteomes" id="UP000471381">
    <property type="component" value="Unassembled WGS sequence"/>
</dbReference>
<dbReference type="AlphaFoldDB" id="A0A6N9THM4"/>
<organism evidence="1 2">
    <name type="scientific">Alteromonas genovensis</name>
    <dbReference type="NCBI Taxonomy" id="471225"/>
    <lineage>
        <taxon>Bacteria</taxon>
        <taxon>Pseudomonadati</taxon>
        <taxon>Pseudomonadota</taxon>
        <taxon>Gammaproteobacteria</taxon>
        <taxon>Alteromonadales</taxon>
        <taxon>Alteromonadaceae</taxon>
        <taxon>Alteromonas/Salinimonas group</taxon>
        <taxon>Alteromonas</taxon>
    </lineage>
</organism>
<gene>
    <name evidence="1" type="ORF">GTQ48_07775</name>
</gene>
<accession>A0A6N9THM4</accession>
<dbReference type="InterPro" id="IPR012658">
    <property type="entry name" value="YheV"/>
</dbReference>
<sequence>MSKSVRRRFVAGATCPECKELDTISLYYENNVEKLECVACGYNEAQTDEKVSAVTRESENVIGIFKPH</sequence>
<evidence type="ECO:0000313" key="1">
    <source>
        <dbReference type="EMBL" id="NDW15416.1"/>
    </source>
</evidence>
<evidence type="ECO:0000313" key="2">
    <source>
        <dbReference type="Proteomes" id="UP000471381"/>
    </source>
</evidence>
<protein>
    <submittedName>
        <fullName evidence="1">YheV family putative metal-binding protein</fullName>
    </submittedName>
</protein>
<comment type="caution">
    <text evidence="1">The sequence shown here is derived from an EMBL/GenBank/DDBJ whole genome shotgun (WGS) entry which is preliminary data.</text>
</comment>
<dbReference type="EMBL" id="JAAAWO010000004">
    <property type="protein sequence ID" value="NDW15416.1"/>
    <property type="molecule type" value="Genomic_DNA"/>
</dbReference>
<dbReference type="RefSeq" id="WP_032095312.1">
    <property type="nucleotide sequence ID" value="NZ_JAAAWO010000004.1"/>
</dbReference>
<name>A0A6N9THM4_9ALTE</name>